<dbReference type="Gene3D" id="3.40.1350.10">
    <property type="match status" value="1"/>
</dbReference>
<sequence length="113" mass="13281">MADGLMQYTLIGKWWSKDEEIDLVALDEETATVYFGECKWSNKKVGEDIYRELVRKSRLVDWQNEKRNNRYILFSKSGFTPRMAELAGKEDILLIHGDKVLKRRKTVKILKGK</sequence>
<organism evidence="2 3">
    <name type="scientific">candidate division WS5 bacterium</name>
    <dbReference type="NCBI Taxonomy" id="2093353"/>
    <lineage>
        <taxon>Bacteria</taxon>
        <taxon>candidate division WS5</taxon>
    </lineage>
</organism>
<dbReference type="InterPro" id="IPR011335">
    <property type="entry name" value="Restrct_endonuc-II-like"/>
</dbReference>
<dbReference type="Proteomes" id="UP000285655">
    <property type="component" value="Unassembled WGS sequence"/>
</dbReference>
<evidence type="ECO:0000259" key="1">
    <source>
        <dbReference type="Pfam" id="PF03008"/>
    </source>
</evidence>
<dbReference type="PANTHER" id="PTHR34704">
    <property type="entry name" value="ATPASE"/>
    <property type="match status" value="1"/>
</dbReference>
<proteinExistence type="predicted"/>
<protein>
    <recommendedName>
        <fullName evidence="1">DUF234 domain-containing protein</fullName>
    </recommendedName>
</protein>
<gene>
    <name evidence="2" type="ORF">C4544_03285</name>
</gene>
<evidence type="ECO:0000313" key="2">
    <source>
        <dbReference type="EMBL" id="RJO61287.1"/>
    </source>
</evidence>
<accession>A0A419DDY9</accession>
<dbReference type="AlphaFoldDB" id="A0A419DDY9"/>
<dbReference type="Pfam" id="PF03008">
    <property type="entry name" value="DUF234"/>
    <property type="match status" value="1"/>
</dbReference>
<dbReference type="InterPro" id="IPR011856">
    <property type="entry name" value="tRNA_endonuc-like_dom_sf"/>
</dbReference>
<dbReference type="SUPFAM" id="SSF52980">
    <property type="entry name" value="Restriction endonuclease-like"/>
    <property type="match status" value="1"/>
</dbReference>
<reference evidence="2 3" key="1">
    <citation type="journal article" date="2017" name="ISME J.">
        <title>Energy and carbon metabolisms in a deep terrestrial subsurface fluid microbial community.</title>
        <authorList>
            <person name="Momper L."/>
            <person name="Jungbluth S.P."/>
            <person name="Lee M.D."/>
            <person name="Amend J.P."/>
        </authorList>
    </citation>
    <scope>NUCLEOTIDE SEQUENCE [LARGE SCALE GENOMIC DNA]</scope>
    <source>
        <strain evidence="2">SURF_29</strain>
    </source>
</reference>
<evidence type="ECO:0000313" key="3">
    <source>
        <dbReference type="Proteomes" id="UP000285655"/>
    </source>
</evidence>
<dbReference type="InterPro" id="IPR004256">
    <property type="entry name" value="DUF234"/>
</dbReference>
<feature type="domain" description="DUF234" evidence="1">
    <location>
        <begin position="7"/>
        <end position="44"/>
    </location>
</feature>
<dbReference type="GO" id="GO:0003676">
    <property type="term" value="F:nucleic acid binding"/>
    <property type="evidence" value="ECO:0007669"/>
    <property type="project" value="InterPro"/>
</dbReference>
<name>A0A419DDY9_9BACT</name>
<dbReference type="EMBL" id="QZJW01000022">
    <property type="protein sequence ID" value="RJO61287.1"/>
    <property type="molecule type" value="Genomic_DNA"/>
</dbReference>
<comment type="caution">
    <text evidence="2">The sequence shown here is derived from an EMBL/GenBank/DDBJ whole genome shotgun (WGS) entry which is preliminary data.</text>
</comment>
<dbReference type="PANTHER" id="PTHR34704:SF1">
    <property type="entry name" value="ATPASE"/>
    <property type="match status" value="1"/>
</dbReference>